<evidence type="ECO:0000313" key="1">
    <source>
        <dbReference type="EMBL" id="CRX37628.1"/>
    </source>
</evidence>
<protein>
    <submittedName>
        <fullName evidence="1">Uncharacterized protein</fullName>
    </submittedName>
</protein>
<dbReference type="AlphaFoldDB" id="A0A0H5DP17"/>
<evidence type="ECO:0000313" key="2">
    <source>
        <dbReference type="Proteomes" id="UP000220251"/>
    </source>
</evidence>
<dbReference type="OrthoDB" id="21731at2"/>
<name>A0A0H5DP17_9BACT</name>
<accession>A0A0H5DP17</accession>
<dbReference type="Proteomes" id="UP000220251">
    <property type="component" value="Unassembled WGS sequence"/>
</dbReference>
<dbReference type="RefSeq" id="WP_098037491.1">
    <property type="nucleotide sequence ID" value="NZ_CWGJ01000005.1"/>
</dbReference>
<keyword evidence="2" id="KW-1185">Reference proteome</keyword>
<dbReference type="EMBL" id="CWGJ01000005">
    <property type="protein sequence ID" value="CRX37628.1"/>
    <property type="molecule type" value="Genomic_DNA"/>
</dbReference>
<reference evidence="2" key="1">
    <citation type="submission" date="2015-06" db="EMBL/GenBank/DDBJ databases">
        <authorList>
            <person name="Bertelli C."/>
        </authorList>
    </citation>
    <scope>NUCLEOTIDE SEQUENCE [LARGE SCALE GENOMIC DNA]</scope>
    <source>
        <strain evidence="2">CRIB-30</strain>
    </source>
</reference>
<organism evidence="1 2">
    <name type="scientific">Estrella lausannensis</name>
    <dbReference type="NCBI Taxonomy" id="483423"/>
    <lineage>
        <taxon>Bacteria</taxon>
        <taxon>Pseudomonadati</taxon>
        <taxon>Chlamydiota</taxon>
        <taxon>Chlamydiia</taxon>
        <taxon>Parachlamydiales</taxon>
        <taxon>Candidatus Criblamydiaceae</taxon>
        <taxon>Estrella</taxon>
    </lineage>
</organism>
<gene>
    <name evidence="1" type="ORF">ELAC_0267</name>
</gene>
<proteinExistence type="predicted"/>
<sequence>MTIHLQTALSRASNFLEIAPIVKNAKEDISFFGGRYIYAEGYEGTVDIDAIAARFMELQETHFEPTDEERKLGREITPLISKLYESNYSRDKNILTRIFCAFRDFLRNVWIFFFARGYGTRGSWSIDDGGIDFFDSYTSSQYQEVFGTPPPTGFIPHIASSGCPDRWFPPGYFNQVRLSDPD</sequence>